<feature type="domain" description="5'-3' exoribonuclease 1 D1" evidence="10">
    <location>
        <begin position="684"/>
        <end position="764"/>
    </location>
</feature>
<keyword evidence="13" id="KW-1185">Reference proteome</keyword>
<feature type="domain" description="Xrn1 N-terminal" evidence="7">
    <location>
        <begin position="1"/>
        <end position="225"/>
    </location>
</feature>
<dbReference type="InterPro" id="IPR041412">
    <property type="entry name" value="Xrn1_helical"/>
</dbReference>
<keyword evidence="5" id="KW-0963">Cytoplasm</keyword>
<dbReference type="GO" id="GO:0005737">
    <property type="term" value="C:cytoplasm"/>
    <property type="evidence" value="ECO:0007669"/>
    <property type="project" value="UniProtKB-SubCell"/>
</dbReference>
<dbReference type="Gene3D" id="2.170.260.40">
    <property type="match status" value="1"/>
</dbReference>
<dbReference type="Pfam" id="PF18129">
    <property type="entry name" value="SH3_12"/>
    <property type="match status" value="1"/>
</dbReference>
<dbReference type="InterPro" id="IPR027073">
    <property type="entry name" value="5_3_exoribonuclease"/>
</dbReference>
<dbReference type="GO" id="GO:0005634">
    <property type="term" value="C:nucleus"/>
    <property type="evidence" value="ECO:0007669"/>
    <property type="project" value="TreeGrafter"/>
</dbReference>
<evidence type="ECO:0000256" key="3">
    <source>
        <dbReference type="ARBA" id="ARBA00022839"/>
    </source>
</evidence>
<evidence type="ECO:0000256" key="2">
    <source>
        <dbReference type="ARBA" id="ARBA00022801"/>
    </source>
</evidence>
<feature type="domain" description="5'-3' exoribonuclease 1 D1" evidence="10">
    <location>
        <begin position="781"/>
        <end position="840"/>
    </location>
</feature>
<keyword evidence="1 5" id="KW-0540">Nuclease</keyword>
<comment type="subcellular location">
    <subcellularLocation>
        <location evidence="5">Cytoplasm</location>
    </subcellularLocation>
</comment>
<dbReference type="InterPro" id="IPR047007">
    <property type="entry name" value="XRN1_D1_sf"/>
</dbReference>
<proteinExistence type="inferred from homology"/>
<comment type="similarity">
    <text evidence="4 5">Belongs to the 5'-3' exonuclease family.</text>
</comment>
<dbReference type="PANTHER" id="PTHR12341:SF7">
    <property type="entry name" value="5'-3' EXORIBONUCLEASE 1"/>
    <property type="match status" value="1"/>
</dbReference>
<dbReference type="InterPro" id="IPR047008">
    <property type="entry name" value="XRN1_SH3_sf"/>
</dbReference>
<evidence type="ECO:0000313" key="12">
    <source>
        <dbReference type="EMBL" id="GMM51737.1"/>
    </source>
</evidence>
<evidence type="ECO:0000259" key="11">
    <source>
        <dbReference type="Pfam" id="PF18334"/>
    </source>
</evidence>
<evidence type="ECO:0000313" key="13">
    <source>
        <dbReference type="Proteomes" id="UP001362899"/>
    </source>
</evidence>
<evidence type="ECO:0000259" key="8">
    <source>
        <dbReference type="Pfam" id="PF17846"/>
    </source>
</evidence>
<dbReference type="Gene3D" id="3.40.50.12390">
    <property type="match status" value="2"/>
</dbReference>
<feature type="region of interest" description="Disordered" evidence="6">
    <location>
        <begin position="1220"/>
        <end position="1256"/>
    </location>
</feature>
<organism evidence="12 13">
    <name type="scientific">Starmerella bacillaris</name>
    <name type="common">Yeast</name>
    <name type="synonym">Candida zemplinina</name>
    <dbReference type="NCBI Taxonomy" id="1247836"/>
    <lineage>
        <taxon>Eukaryota</taxon>
        <taxon>Fungi</taxon>
        <taxon>Dikarya</taxon>
        <taxon>Ascomycota</taxon>
        <taxon>Saccharomycotina</taxon>
        <taxon>Dipodascomycetes</taxon>
        <taxon>Dipodascales</taxon>
        <taxon>Trichomonascaceae</taxon>
        <taxon>Starmerella</taxon>
    </lineage>
</organism>
<feature type="domain" description="Xrn1 helical" evidence="8">
    <location>
        <begin position="268"/>
        <end position="643"/>
    </location>
</feature>
<feature type="domain" description="5'-3' exoribonuclease 1 SH3-like" evidence="9">
    <location>
        <begin position="1080"/>
        <end position="1153"/>
    </location>
</feature>
<keyword evidence="5" id="KW-0694">RNA-binding</keyword>
<keyword evidence="2 5" id="KW-0378">Hydrolase</keyword>
<keyword evidence="5" id="KW-0866">Nonsense-mediated mRNA decay</keyword>
<dbReference type="InterPro" id="IPR040992">
    <property type="entry name" value="XRN1_D1"/>
</dbReference>
<dbReference type="Pfam" id="PF18332">
    <property type="entry name" value="XRN1_D1"/>
    <property type="match status" value="2"/>
</dbReference>
<name>A0AAV5RKI9_STABA</name>
<dbReference type="Pfam" id="PF18334">
    <property type="entry name" value="XRN1_D2_D3"/>
    <property type="match status" value="1"/>
</dbReference>
<dbReference type="GO" id="GO:0016075">
    <property type="term" value="P:rRNA catabolic process"/>
    <property type="evidence" value="ECO:0007669"/>
    <property type="project" value="TreeGrafter"/>
</dbReference>
<keyword evidence="3 5" id="KW-0269">Exonuclease</keyword>
<dbReference type="InterPro" id="IPR041106">
    <property type="entry name" value="XRN1_D2_D3"/>
</dbReference>
<dbReference type="GO" id="GO:0003723">
    <property type="term" value="F:RNA binding"/>
    <property type="evidence" value="ECO:0007669"/>
    <property type="project" value="UniProtKB-KW"/>
</dbReference>
<feature type="compositionally biased region" description="Polar residues" evidence="6">
    <location>
        <begin position="1185"/>
        <end position="1198"/>
    </location>
</feature>
<gene>
    <name evidence="12" type="ORF">DASB73_027000</name>
</gene>
<dbReference type="InterPro" id="IPR016494">
    <property type="entry name" value="5_3_exoribonuclease_1"/>
</dbReference>
<sequence length="1256" mass="144192">MGIPKFYRYVAQRWPLTSQQVDEGVVPEFDNLYLDMNSIVHQCTHANADKVGHLDEQTSFVQIGNYIEHLFTIIQPKKHFFLAIDGVAPRAKMNQQRSRRFRSAQEAEEKQLASIAAGEDPEEDPFDSNCITPGTEFMAHLSVFLKNFVIQKINSDSQWQQCKVVLSGHEVPGEGEHKIMKYIRFLKSHENYDVNTRHCLYGLDADLIMLGLSTHEQHFALLREQVLFGPKKTESKEIVDQKFDLLHIALIRSYIQLEIQDKENPNETDFERVLDDLILIMFFLGNDFLPVTPMLMIEEDAIPTIFNAYKKYLRTEGNKYLSLNGEINFTHLREFLKLIMSVQIDRFEKTSLDPSWINDQLQRITGSKDTEHELVLSAKEMEFFKDDLKPFMLKCVRKHDTLSTFQLDSKLDQFQKFVATLAHAAGFEFVDSTLRMPDLDEAGIELARKTIRAYNAAFVPASEEDHVKYAEQFNHWRNRYYMRKFHDTYESPTVTNVALNYLEGLQWVLFYYYRGCPSWSWFYRYHYAPMTPELIEAIPNFKPVFDLSTPFTPFEQLMSVLPDRSSKLLPPCLRTLVLEPTSPIIDFYPHDFKLDKNNKKALWEAVVLIPFIDGDRLLRAVRPIEESQLNEDEILRNAFGNELQFEYNSEVSYFYKSPFGTQDLPSCHTVVLPITTDILNYRYGLLPGALVGLDALHGFPSLNSLPFTVTIEKNFGVKIFERPTPNDSVILHIKHKNHKFKRDDRVYVHWPFLSEVVVDRVENAIDFSHASIVVNNVSMDYKRHGVDIGKTERFVHVRDLVGLKRTRDGSFVKEFSNRTYAIPEQLVVPSIAHEDQRFKEIIAAPIGEEFPVDSYALMLISKFYGFPAKVLKTYADTNTVDVEAMGPVSDILAGKVSELVIEDSKNEKWYPLDVCSTKLKIGGRQLQSLTSRLMVAPKTGDRDINIALSICNFHSGLRADGLSRLGKDGRWELSDRCLEIIKLYGRKFEPEFHILKTTSRPRIDEDKLKEMRTWVKTHMDDVMFVPLYSTRVSTRGAKLIESAVISASSEPVHIQKAEVKNLNRGALLSLKNAHHQLRTQKFRLGCRVIFTQSSGKVNMFSRGTCIGITYHPKSPLAKSLDVIWDYEFTAGSKLDGRCVTSRGLTVRADSVLNISNIQLAYTHDPVPDFQARKNSYNSKPKNNSGQQGRTGKQAQNLKNFVPSEKRDDWNKFPELLKKMMVDDKKEKSGAVNSNGEKNKSKTKTGKKSKGGPRTNI</sequence>
<dbReference type="InterPro" id="IPR004859">
    <property type="entry name" value="Xrn1_N"/>
</dbReference>
<comment type="caution">
    <text evidence="12">The sequence shown here is derived from an EMBL/GenBank/DDBJ whole genome shotgun (WGS) entry which is preliminary data.</text>
</comment>
<feature type="region of interest" description="Disordered" evidence="6">
    <location>
        <begin position="1168"/>
        <end position="1205"/>
    </location>
</feature>
<dbReference type="Gene3D" id="2.30.30.750">
    <property type="match status" value="1"/>
</dbReference>
<dbReference type="Pfam" id="PF03159">
    <property type="entry name" value="XRN_N"/>
    <property type="match status" value="1"/>
</dbReference>
<dbReference type="EC" id="3.1.13.-" evidence="5"/>
<feature type="compositionally biased region" description="Low complexity" evidence="6">
    <location>
        <begin position="1173"/>
        <end position="1184"/>
    </location>
</feature>
<dbReference type="PANTHER" id="PTHR12341">
    <property type="entry name" value="5'-&gt;3' EXORIBONUCLEASE"/>
    <property type="match status" value="1"/>
</dbReference>
<comment type="function">
    <text evidence="5">Multifunctional protein that exhibits several independent functions at different levels of the cellular processes. 5'-3' exonuclease component of the nonsense-mediated mRNA decay (NMD) which is a highly conserved mRNA degradation pathway, an RNA surveillance system whose role is to identify and rid cells of mRNA with premature termination codons and thus prevents accumulation of potentially harmful truncated proteins.</text>
</comment>
<protein>
    <recommendedName>
        <fullName evidence="5">5'-3' exoribonuclease 1</fullName>
        <ecNumber evidence="5">3.1.13.-</ecNumber>
    </recommendedName>
</protein>
<feature type="compositionally biased region" description="Basic residues" evidence="6">
    <location>
        <begin position="1240"/>
        <end position="1250"/>
    </location>
</feature>
<evidence type="ECO:0000256" key="4">
    <source>
        <dbReference type="ARBA" id="ARBA00038299"/>
    </source>
</evidence>
<dbReference type="CDD" id="cd18673">
    <property type="entry name" value="PIN_XRN1-2-like"/>
    <property type="match status" value="1"/>
</dbReference>
<feature type="domain" description="Exoribonuclease Xrn1 D2/D3" evidence="11">
    <location>
        <begin position="845"/>
        <end position="1057"/>
    </location>
</feature>
<dbReference type="Proteomes" id="UP001362899">
    <property type="component" value="Unassembled WGS sequence"/>
</dbReference>
<dbReference type="Pfam" id="PF17846">
    <property type="entry name" value="XRN_M"/>
    <property type="match status" value="1"/>
</dbReference>
<dbReference type="Gene3D" id="1.25.40.1050">
    <property type="match status" value="1"/>
</dbReference>
<dbReference type="GO" id="GO:0004534">
    <property type="term" value="F:5'-3' RNA exonuclease activity"/>
    <property type="evidence" value="ECO:0007669"/>
    <property type="project" value="TreeGrafter"/>
</dbReference>
<evidence type="ECO:0000259" key="7">
    <source>
        <dbReference type="Pfam" id="PF03159"/>
    </source>
</evidence>
<evidence type="ECO:0000256" key="5">
    <source>
        <dbReference type="PIRNR" id="PIRNR006743"/>
    </source>
</evidence>
<accession>A0AAV5RKI9</accession>
<dbReference type="InterPro" id="IPR041385">
    <property type="entry name" value="SH3_12"/>
</dbReference>
<reference evidence="12 13" key="1">
    <citation type="journal article" date="2023" name="Elife">
        <title>Identification of key yeast species and microbe-microbe interactions impacting larval growth of Drosophila in the wild.</title>
        <authorList>
            <person name="Mure A."/>
            <person name="Sugiura Y."/>
            <person name="Maeda R."/>
            <person name="Honda K."/>
            <person name="Sakurai N."/>
            <person name="Takahashi Y."/>
            <person name="Watada M."/>
            <person name="Katoh T."/>
            <person name="Gotoh A."/>
            <person name="Gotoh Y."/>
            <person name="Taniguchi I."/>
            <person name="Nakamura K."/>
            <person name="Hayashi T."/>
            <person name="Katayama T."/>
            <person name="Uemura T."/>
            <person name="Hattori Y."/>
        </authorList>
    </citation>
    <scope>NUCLEOTIDE SEQUENCE [LARGE SCALE GENOMIC DNA]</scope>
    <source>
        <strain evidence="12 13">SB-73</strain>
    </source>
</reference>
<evidence type="ECO:0000259" key="10">
    <source>
        <dbReference type="Pfam" id="PF18332"/>
    </source>
</evidence>
<dbReference type="PIRSF" id="PIRSF006743">
    <property type="entry name" value="Exonuclease_Xnr1"/>
    <property type="match status" value="1"/>
</dbReference>
<dbReference type="AlphaFoldDB" id="A0AAV5RKI9"/>
<evidence type="ECO:0000259" key="9">
    <source>
        <dbReference type="Pfam" id="PF18129"/>
    </source>
</evidence>
<dbReference type="GO" id="GO:0000184">
    <property type="term" value="P:nuclear-transcribed mRNA catabolic process, nonsense-mediated decay"/>
    <property type="evidence" value="ECO:0007669"/>
    <property type="project" value="UniProtKB-KW"/>
</dbReference>
<dbReference type="EMBL" id="BTGC01000008">
    <property type="protein sequence ID" value="GMM51737.1"/>
    <property type="molecule type" value="Genomic_DNA"/>
</dbReference>
<evidence type="ECO:0000256" key="6">
    <source>
        <dbReference type="SAM" id="MobiDB-lite"/>
    </source>
</evidence>
<evidence type="ECO:0000256" key="1">
    <source>
        <dbReference type="ARBA" id="ARBA00022722"/>
    </source>
</evidence>